<feature type="transmembrane region" description="Helical" evidence="6">
    <location>
        <begin position="212"/>
        <end position="233"/>
    </location>
</feature>
<organism evidence="7 8">
    <name type="scientific">Cysteiniphilum litorale</name>
    <dbReference type="NCBI Taxonomy" id="2056700"/>
    <lineage>
        <taxon>Bacteria</taxon>
        <taxon>Pseudomonadati</taxon>
        <taxon>Pseudomonadota</taxon>
        <taxon>Gammaproteobacteria</taxon>
        <taxon>Thiotrichales</taxon>
        <taxon>Fastidiosibacteraceae</taxon>
        <taxon>Cysteiniphilum</taxon>
    </lineage>
</organism>
<feature type="transmembrane region" description="Helical" evidence="6">
    <location>
        <begin position="319"/>
        <end position="340"/>
    </location>
</feature>
<protein>
    <submittedName>
        <fullName evidence="7">Uncharacterized protein</fullName>
    </submittedName>
</protein>
<feature type="transmembrane region" description="Helical" evidence="6">
    <location>
        <begin position="392"/>
        <end position="414"/>
    </location>
</feature>
<feature type="transmembrane region" description="Helical" evidence="6">
    <location>
        <begin position="285"/>
        <end position="307"/>
    </location>
</feature>
<keyword evidence="2" id="KW-0813">Transport</keyword>
<feature type="transmembrane region" description="Helical" evidence="6">
    <location>
        <begin position="86"/>
        <end position="115"/>
    </location>
</feature>
<dbReference type="InterPro" id="IPR037272">
    <property type="entry name" value="SNS_sf"/>
</dbReference>
<dbReference type="PROSITE" id="PS50267">
    <property type="entry name" value="NA_NEUROTRAN_SYMP_3"/>
    <property type="match status" value="1"/>
</dbReference>
<evidence type="ECO:0000256" key="6">
    <source>
        <dbReference type="SAM" id="Phobius"/>
    </source>
</evidence>
<keyword evidence="4 6" id="KW-1133">Transmembrane helix</keyword>
<evidence type="ECO:0000256" key="4">
    <source>
        <dbReference type="ARBA" id="ARBA00022989"/>
    </source>
</evidence>
<sequence length="448" mass="50087">MNPTTTIRSALYALSIVAASIGVFIYWQISSYPQAFNNIAFVFAYAVMLILISMPLFVSETISGFLSKKPLTGSLYFAARSQRLRFIGLLSMVLAAILLIMVIARISVTSSSLVYTSFWYTTHSAEKTLHLIDNYTLLIGITFSAIIVIIIGFSQTRERFLKLSSAFATLGLACLIGLFIMNALTFNTSLTTSAFFTPNFHLLASIDVWESALSLSLFSGLIGLGVNSVLGMYFNAQCSIRRFSWSFVIGSIITVIIIMLMQSLYTNSSRSASDVLGFQYAYTLNLLAFGMFFFCLLTTALLLCQTFKGLNTSTTKHKWYVYLPFFILLLAASIIYQHVLADKVHEVIQSELIISLILFIAYIEILIFGWICDAQKLSYQLHKATKIKLSALYNLSLRLIAPSAILTVFAHKILSIFVTMHWLSIIGIFILSLIFTVILGSFLHRKFQ</sequence>
<evidence type="ECO:0000256" key="2">
    <source>
        <dbReference type="ARBA" id="ARBA00022448"/>
    </source>
</evidence>
<keyword evidence="8" id="KW-1185">Reference proteome</keyword>
<comment type="subcellular location">
    <subcellularLocation>
        <location evidence="1">Membrane</location>
        <topology evidence="1">Multi-pass membrane protein</topology>
    </subcellularLocation>
</comment>
<dbReference type="AlphaFoldDB" id="A0A8J3E8W8"/>
<feature type="transmembrane region" description="Helical" evidence="6">
    <location>
        <begin position="245"/>
        <end position="265"/>
    </location>
</feature>
<evidence type="ECO:0000256" key="1">
    <source>
        <dbReference type="ARBA" id="ARBA00004141"/>
    </source>
</evidence>
<feature type="transmembrane region" description="Helical" evidence="6">
    <location>
        <begin position="352"/>
        <end position="371"/>
    </location>
</feature>
<evidence type="ECO:0000313" key="7">
    <source>
        <dbReference type="EMBL" id="GGG02521.1"/>
    </source>
</evidence>
<keyword evidence="3 6" id="KW-0812">Transmembrane</keyword>
<feature type="transmembrane region" description="Helical" evidence="6">
    <location>
        <begin position="135"/>
        <end position="154"/>
    </location>
</feature>
<evidence type="ECO:0000256" key="5">
    <source>
        <dbReference type="ARBA" id="ARBA00023136"/>
    </source>
</evidence>
<evidence type="ECO:0000313" key="8">
    <source>
        <dbReference type="Proteomes" id="UP000636949"/>
    </source>
</evidence>
<gene>
    <name evidence="7" type="ORF">GCM10010995_19900</name>
</gene>
<feature type="transmembrane region" description="Helical" evidence="6">
    <location>
        <begin position="41"/>
        <end position="66"/>
    </location>
</feature>
<feature type="transmembrane region" description="Helical" evidence="6">
    <location>
        <begin position="166"/>
        <end position="186"/>
    </location>
</feature>
<dbReference type="InterPro" id="IPR000175">
    <property type="entry name" value="Na/ntran_symport"/>
</dbReference>
<dbReference type="EMBL" id="BMJS01000025">
    <property type="protein sequence ID" value="GGG02521.1"/>
    <property type="molecule type" value="Genomic_DNA"/>
</dbReference>
<feature type="transmembrane region" description="Helical" evidence="6">
    <location>
        <begin position="12"/>
        <end position="29"/>
    </location>
</feature>
<dbReference type="Proteomes" id="UP000636949">
    <property type="component" value="Unassembled WGS sequence"/>
</dbReference>
<accession>A0A8J3E8W8</accession>
<feature type="transmembrane region" description="Helical" evidence="6">
    <location>
        <begin position="420"/>
        <end position="443"/>
    </location>
</feature>
<keyword evidence="5 6" id="KW-0472">Membrane</keyword>
<reference evidence="7" key="1">
    <citation type="journal article" date="2014" name="Int. J. Syst. Evol. Microbiol.">
        <title>Complete genome sequence of Corynebacterium casei LMG S-19264T (=DSM 44701T), isolated from a smear-ripened cheese.</title>
        <authorList>
            <consortium name="US DOE Joint Genome Institute (JGI-PGF)"/>
            <person name="Walter F."/>
            <person name="Albersmeier A."/>
            <person name="Kalinowski J."/>
            <person name="Ruckert C."/>
        </authorList>
    </citation>
    <scope>NUCLEOTIDE SEQUENCE</scope>
    <source>
        <strain evidence="7">CGMCC 1.15758</strain>
    </source>
</reference>
<evidence type="ECO:0000256" key="3">
    <source>
        <dbReference type="ARBA" id="ARBA00022692"/>
    </source>
</evidence>
<dbReference type="OrthoDB" id="5605633at2"/>
<dbReference type="GO" id="GO:0016020">
    <property type="term" value="C:membrane"/>
    <property type="evidence" value="ECO:0007669"/>
    <property type="project" value="UniProtKB-SubCell"/>
</dbReference>
<dbReference type="SUPFAM" id="SSF161070">
    <property type="entry name" value="SNF-like"/>
    <property type="match status" value="1"/>
</dbReference>
<reference evidence="7" key="2">
    <citation type="submission" date="2020-09" db="EMBL/GenBank/DDBJ databases">
        <authorList>
            <person name="Sun Q."/>
            <person name="Zhou Y."/>
        </authorList>
    </citation>
    <scope>NUCLEOTIDE SEQUENCE</scope>
    <source>
        <strain evidence="7">CGMCC 1.15758</strain>
    </source>
</reference>
<dbReference type="RefSeq" id="WP_117003332.1">
    <property type="nucleotide sequence ID" value="NZ_BMJS01000025.1"/>
</dbReference>
<comment type="caution">
    <text evidence="7">The sequence shown here is derived from an EMBL/GenBank/DDBJ whole genome shotgun (WGS) entry which is preliminary data.</text>
</comment>
<proteinExistence type="predicted"/>
<name>A0A8J3E8W8_9GAMM</name>